<proteinExistence type="predicted"/>
<dbReference type="Proteomes" id="UP000095751">
    <property type="component" value="Unassembled WGS sequence"/>
</dbReference>
<keyword evidence="3" id="KW-1185">Reference proteome</keyword>
<name>A0A1E7FC26_9STRA</name>
<dbReference type="OrthoDB" id="10637007at2759"/>
<organism evidence="2 3">
    <name type="scientific">Fragilariopsis cylindrus CCMP1102</name>
    <dbReference type="NCBI Taxonomy" id="635003"/>
    <lineage>
        <taxon>Eukaryota</taxon>
        <taxon>Sar</taxon>
        <taxon>Stramenopiles</taxon>
        <taxon>Ochrophyta</taxon>
        <taxon>Bacillariophyta</taxon>
        <taxon>Bacillariophyceae</taxon>
        <taxon>Bacillariophycidae</taxon>
        <taxon>Bacillariales</taxon>
        <taxon>Bacillariaceae</taxon>
        <taxon>Fragilariopsis</taxon>
    </lineage>
</organism>
<feature type="region of interest" description="Disordered" evidence="1">
    <location>
        <begin position="186"/>
        <end position="207"/>
    </location>
</feature>
<evidence type="ECO:0000313" key="2">
    <source>
        <dbReference type="EMBL" id="OEU15710.1"/>
    </source>
</evidence>
<evidence type="ECO:0000256" key="1">
    <source>
        <dbReference type="SAM" id="MobiDB-lite"/>
    </source>
</evidence>
<feature type="region of interest" description="Disordered" evidence="1">
    <location>
        <begin position="345"/>
        <end position="368"/>
    </location>
</feature>
<gene>
    <name evidence="2" type="ORF">FRACYDRAFT_240402</name>
</gene>
<feature type="compositionally biased region" description="Basic and acidic residues" evidence="1">
    <location>
        <begin position="186"/>
        <end position="199"/>
    </location>
</feature>
<feature type="region of interest" description="Disordered" evidence="1">
    <location>
        <begin position="231"/>
        <end position="261"/>
    </location>
</feature>
<reference evidence="2 3" key="1">
    <citation type="submission" date="2016-09" db="EMBL/GenBank/DDBJ databases">
        <title>Extensive genetic diversity and differential bi-allelic expression allows diatom success in the polar Southern Ocean.</title>
        <authorList>
            <consortium name="DOE Joint Genome Institute"/>
            <person name="Mock T."/>
            <person name="Otillar R.P."/>
            <person name="Strauss J."/>
            <person name="Dupont C."/>
            <person name="Frickenhaus S."/>
            <person name="Maumus F."/>
            <person name="Mcmullan M."/>
            <person name="Sanges R."/>
            <person name="Schmutz J."/>
            <person name="Toseland A."/>
            <person name="Valas R."/>
            <person name="Veluchamy A."/>
            <person name="Ward B.J."/>
            <person name="Allen A."/>
            <person name="Barry K."/>
            <person name="Falciatore A."/>
            <person name="Ferrante M."/>
            <person name="Fortunato A.E."/>
            <person name="Gloeckner G."/>
            <person name="Gruber A."/>
            <person name="Hipkin R."/>
            <person name="Janech M."/>
            <person name="Kroth P."/>
            <person name="Leese F."/>
            <person name="Lindquist E."/>
            <person name="Lyon B.R."/>
            <person name="Martin J."/>
            <person name="Mayer C."/>
            <person name="Parker M."/>
            <person name="Quesneville H."/>
            <person name="Raymond J."/>
            <person name="Uhlig C."/>
            <person name="Valentin K.U."/>
            <person name="Worden A.Z."/>
            <person name="Armbrust E.V."/>
            <person name="Bowler C."/>
            <person name="Green B."/>
            <person name="Moulton V."/>
            <person name="Van Oosterhout C."/>
            <person name="Grigoriev I."/>
        </authorList>
    </citation>
    <scope>NUCLEOTIDE SEQUENCE [LARGE SCALE GENOMIC DNA]</scope>
    <source>
        <strain evidence="2 3">CCMP1102</strain>
    </source>
</reference>
<protein>
    <submittedName>
        <fullName evidence="2">Uncharacterized protein</fullName>
    </submittedName>
</protein>
<dbReference type="EMBL" id="KV784359">
    <property type="protein sequence ID" value="OEU15710.1"/>
    <property type="molecule type" value="Genomic_DNA"/>
</dbReference>
<dbReference type="AlphaFoldDB" id="A0A1E7FC26"/>
<accession>A0A1E7FC26</accession>
<sequence length="480" mass="54001">MNPGIGERLEKDTSCFESYGFTFHRDTTCSNSSSNEQNNNDNSNYHGIFHSIDDPIIPFASLYIQVSTVSLIASIGPYLRTLVRLCVHPINPRSLQAIVVIGDEVERKMTKKKKKNNNNDDDASRSIAHAIHMLIRNSMGAALFLNLHVVLPTGTSREKVLEKMEQNDDGCYEYPSVVVHEHEHKYEHENKYEHEHDSDSSIIRSNGGDYNSMIGSKQPFIIDLGLVQESDEQNHDERITAPSASSSSSEGEEEEEEEEEGIPIILSKSEQQPQKNHQHQPMILVCLEKISNLYRVLMLVRDYGGIETIGRQLVVVCKLDSTVERFRLEAINFISKNFLKQKKEKSCSSHANKNEDEDEDEDEDESLLSSSSLYFPRVVSIEEARELIVKDIIDSSCSSSSSFPDIIGFDLHENAMTLSGNNKDAKRILESARAVILGYESDGIPQPINEIISHYVQIQSRTSINIVAAFSIVLHAIMAQ</sequence>
<dbReference type="InParanoid" id="A0A1E7FC26"/>
<evidence type="ECO:0000313" key="3">
    <source>
        <dbReference type="Proteomes" id="UP000095751"/>
    </source>
</evidence>
<feature type="compositionally biased region" description="Acidic residues" evidence="1">
    <location>
        <begin position="250"/>
        <end position="261"/>
    </location>
</feature>
<dbReference type="KEGG" id="fcy:FRACYDRAFT_240402"/>
<feature type="compositionally biased region" description="Acidic residues" evidence="1">
    <location>
        <begin position="355"/>
        <end position="366"/>
    </location>
</feature>